<protein>
    <submittedName>
        <fullName evidence="3">Arrestin-N domain-containing protein</fullName>
    </submittedName>
</protein>
<dbReference type="Pfam" id="PF00339">
    <property type="entry name" value="Arrestin_N"/>
    <property type="match status" value="1"/>
</dbReference>
<dbReference type="AlphaFoldDB" id="A0AAW0DY54"/>
<name>A0AAW0DY54_9AGAR</name>
<organism evidence="3 4">
    <name type="scientific">Favolaschia claudopus</name>
    <dbReference type="NCBI Taxonomy" id="2862362"/>
    <lineage>
        <taxon>Eukaryota</taxon>
        <taxon>Fungi</taxon>
        <taxon>Dikarya</taxon>
        <taxon>Basidiomycota</taxon>
        <taxon>Agaricomycotina</taxon>
        <taxon>Agaricomycetes</taxon>
        <taxon>Agaricomycetidae</taxon>
        <taxon>Agaricales</taxon>
        <taxon>Marasmiineae</taxon>
        <taxon>Mycenaceae</taxon>
        <taxon>Favolaschia</taxon>
    </lineage>
</organism>
<reference evidence="3 4" key="1">
    <citation type="journal article" date="2024" name="J Genomics">
        <title>Draft genome sequencing and assembly of Favolaschia claudopus CIRM-BRFM 2984 isolated from oak limbs.</title>
        <authorList>
            <person name="Navarro D."/>
            <person name="Drula E."/>
            <person name="Chaduli D."/>
            <person name="Cazenave R."/>
            <person name="Ahrendt S."/>
            <person name="Wang J."/>
            <person name="Lipzen A."/>
            <person name="Daum C."/>
            <person name="Barry K."/>
            <person name="Grigoriev I.V."/>
            <person name="Favel A."/>
            <person name="Rosso M.N."/>
            <person name="Martin F."/>
        </authorList>
    </citation>
    <scope>NUCLEOTIDE SEQUENCE [LARGE SCALE GENOMIC DNA]</scope>
    <source>
        <strain evidence="3 4">CIRM-BRFM 2984</strain>
    </source>
</reference>
<dbReference type="Gene3D" id="2.60.40.640">
    <property type="match status" value="1"/>
</dbReference>
<evidence type="ECO:0000313" key="4">
    <source>
        <dbReference type="Proteomes" id="UP001362999"/>
    </source>
</evidence>
<dbReference type="GO" id="GO:0005737">
    <property type="term" value="C:cytoplasm"/>
    <property type="evidence" value="ECO:0007669"/>
    <property type="project" value="TreeGrafter"/>
</dbReference>
<feature type="domain" description="Arrestin-like N-terminal" evidence="2">
    <location>
        <begin position="22"/>
        <end position="151"/>
    </location>
</feature>
<feature type="compositionally biased region" description="Basic and acidic residues" evidence="1">
    <location>
        <begin position="405"/>
        <end position="416"/>
    </location>
</feature>
<dbReference type="InterPro" id="IPR011021">
    <property type="entry name" value="Arrestin-like_N"/>
</dbReference>
<dbReference type="PANTHER" id="PTHR11188">
    <property type="entry name" value="ARRESTIN DOMAIN CONTAINING PROTEIN"/>
    <property type="match status" value="1"/>
</dbReference>
<dbReference type="EMBL" id="JAWWNJ010000004">
    <property type="protein sequence ID" value="KAK7057651.1"/>
    <property type="molecule type" value="Genomic_DNA"/>
</dbReference>
<dbReference type="GO" id="GO:0015031">
    <property type="term" value="P:protein transport"/>
    <property type="evidence" value="ECO:0007669"/>
    <property type="project" value="TreeGrafter"/>
</dbReference>
<evidence type="ECO:0000259" key="2">
    <source>
        <dbReference type="Pfam" id="PF00339"/>
    </source>
</evidence>
<dbReference type="SUPFAM" id="SSF81296">
    <property type="entry name" value="E set domains"/>
    <property type="match status" value="1"/>
</dbReference>
<evidence type="ECO:0000313" key="3">
    <source>
        <dbReference type="EMBL" id="KAK7057651.1"/>
    </source>
</evidence>
<proteinExistence type="predicted"/>
<dbReference type="InterPro" id="IPR014752">
    <property type="entry name" value="Arrestin-like_C"/>
</dbReference>
<dbReference type="Proteomes" id="UP001362999">
    <property type="component" value="Unassembled WGS sequence"/>
</dbReference>
<accession>A0AAW0DY54</accession>
<keyword evidence="4" id="KW-1185">Reference proteome</keyword>
<sequence>MALRLRGNGPINLHFLDVTRVAGETMTGHVDLNVAQAQNDNVERLSIKFKGIVRCRISTSTGAGGVTHHSDTIILCDEQISLWDRGSAFPPPGSHILSCPFQFTIPETAPPSFHCEGYYRKATISYALEVVGQRPGRFKENRNVRQPITVLAAASQAQLLLTQSLRQGWSGAYKTWTTDGKLKEGLWGKHSHVRVMLDIPDLTSYPNATAIPFRLHVETDTKPLPMSDAPVDKHGNPFFPAPPASSSHVRLRLHRTVDIRVRPIHSGHVDDDFLLKGSLGDSVRLAAVSQVTDEPEWIPSTGPKDKKGLGIWRRAVHFSTTVTIPYTPTVQTDILNWRYFLRFTIPFPMLGDDIRLDVPLQLHSSLACPPPSIGVAGSSDMAYADVIPAGPPPPPIDLPPSYSTGEHHVWDGDEKN</sequence>
<feature type="compositionally biased region" description="Pro residues" evidence="1">
    <location>
        <begin position="389"/>
        <end position="398"/>
    </location>
</feature>
<gene>
    <name evidence="3" type="ORF">R3P38DRAFT_2599086</name>
</gene>
<dbReference type="InterPro" id="IPR014756">
    <property type="entry name" value="Ig_E-set"/>
</dbReference>
<evidence type="ECO:0000256" key="1">
    <source>
        <dbReference type="SAM" id="MobiDB-lite"/>
    </source>
</evidence>
<feature type="region of interest" description="Disordered" evidence="1">
    <location>
        <begin position="386"/>
        <end position="416"/>
    </location>
</feature>
<dbReference type="PANTHER" id="PTHR11188:SF17">
    <property type="entry name" value="FI21816P1"/>
    <property type="match status" value="1"/>
</dbReference>
<dbReference type="InterPro" id="IPR050357">
    <property type="entry name" value="Arrestin_domain-protein"/>
</dbReference>
<comment type="caution">
    <text evidence="3">The sequence shown here is derived from an EMBL/GenBank/DDBJ whole genome shotgun (WGS) entry which is preliminary data.</text>
</comment>